<accession>A0ABP8GRF6</accession>
<evidence type="ECO:0000256" key="2">
    <source>
        <dbReference type="ARBA" id="ARBA00022475"/>
    </source>
</evidence>
<name>A0ABP8GRF6_9SPHI</name>
<keyword evidence="2" id="KW-1003">Cell membrane</keyword>
<dbReference type="Proteomes" id="UP001500582">
    <property type="component" value="Unassembled WGS sequence"/>
</dbReference>
<evidence type="ECO:0000259" key="9">
    <source>
        <dbReference type="Pfam" id="PF18917"/>
    </source>
</evidence>
<dbReference type="InterPro" id="IPR052027">
    <property type="entry name" value="PspC"/>
</dbReference>
<evidence type="ECO:0000256" key="7">
    <source>
        <dbReference type="SAM" id="Phobius"/>
    </source>
</evidence>
<evidence type="ECO:0000256" key="4">
    <source>
        <dbReference type="ARBA" id="ARBA00022989"/>
    </source>
</evidence>
<evidence type="ECO:0000313" key="11">
    <source>
        <dbReference type="Proteomes" id="UP001500582"/>
    </source>
</evidence>
<keyword evidence="5 7" id="KW-0472">Membrane</keyword>
<comment type="subcellular location">
    <subcellularLocation>
        <location evidence="1">Cell membrane</location>
        <topology evidence="1">Single-pass membrane protein</topology>
    </subcellularLocation>
</comment>
<dbReference type="PANTHER" id="PTHR33885">
    <property type="entry name" value="PHAGE SHOCK PROTEIN C"/>
    <property type="match status" value="1"/>
</dbReference>
<dbReference type="Pfam" id="PF04024">
    <property type="entry name" value="PspC"/>
    <property type="match status" value="1"/>
</dbReference>
<feature type="transmembrane region" description="Helical" evidence="7">
    <location>
        <begin position="116"/>
        <end position="134"/>
    </location>
</feature>
<keyword evidence="4 7" id="KW-1133">Transmembrane helix</keyword>
<feature type="region of interest" description="Disordered" evidence="6">
    <location>
        <begin position="167"/>
        <end position="202"/>
    </location>
</feature>
<evidence type="ECO:0000259" key="8">
    <source>
        <dbReference type="Pfam" id="PF04024"/>
    </source>
</evidence>
<dbReference type="InterPro" id="IPR043726">
    <property type="entry name" value="LiaI-LiaF-like_TM1"/>
</dbReference>
<feature type="domain" description="LiaI-LiaF-like transmembrane region" evidence="9">
    <location>
        <begin position="119"/>
        <end position="160"/>
    </location>
</feature>
<feature type="transmembrane region" description="Helical" evidence="7">
    <location>
        <begin position="31"/>
        <end position="57"/>
    </location>
</feature>
<feature type="transmembrane region" description="Helical" evidence="7">
    <location>
        <begin position="146"/>
        <end position="164"/>
    </location>
</feature>
<dbReference type="RefSeq" id="WP_345212221.1">
    <property type="nucleotide sequence ID" value="NZ_BAABFT010000008.1"/>
</dbReference>
<comment type="caution">
    <text evidence="10">The sequence shown here is derived from an EMBL/GenBank/DDBJ whole genome shotgun (WGS) entry which is preliminary data.</text>
</comment>
<reference evidence="11" key="1">
    <citation type="journal article" date="2019" name="Int. J. Syst. Evol. Microbiol.">
        <title>The Global Catalogue of Microorganisms (GCM) 10K type strain sequencing project: providing services to taxonomists for standard genome sequencing and annotation.</title>
        <authorList>
            <consortium name="The Broad Institute Genomics Platform"/>
            <consortium name="The Broad Institute Genome Sequencing Center for Infectious Disease"/>
            <person name="Wu L."/>
            <person name="Ma J."/>
        </authorList>
    </citation>
    <scope>NUCLEOTIDE SEQUENCE [LARGE SCALE GENOMIC DNA]</scope>
    <source>
        <strain evidence="11">JCM 17705</strain>
    </source>
</reference>
<evidence type="ECO:0000256" key="5">
    <source>
        <dbReference type="ARBA" id="ARBA00023136"/>
    </source>
</evidence>
<dbReference type="EMBL" id="BAABFT010000008">
    <property type="protein sequence ID" value="GAA4328688.1"/>
    <property type="molecule type" value="Genomic_DNA"/>
</dbReference>
<evidence type="ECO:0000313" key="10">
    <source>
        <dbReference type="EMBL" id="GAA4328688.1"/>
    </source>
</evidence>
<protein>
    <submittedName>
        <fullName evidence="10">PspC domain-containing protein</fullName>
    </submittedName>
</protein>
<sequence>MEKKLYRDEQHKVIGGVCAGLADYFGVDVTIIRVAFAFALVLKGVGFLPYIILWIVLPKKNPFLYGPGPTVDYTVPPQEPFNPFTNTNTPPPFGSGPFGKGAPFAVPPLPKRNSNFAVIAGAVLIVMGGAFLFNEFDLIPDIDFDIFWPIVLVLAGIGFIFSGARKQPWDRKDWSQTPPPAEPKEPQDFDINNQNNTNPPTV</sequence>
<dbReference type="InterPro" id="IPR007168">
    <property type="entry name" value="Phageshock_PspC_N"/>
</dbReference>
<feature type="domain" description="Phage shock protein PspC N-terminal" evidence="8">
    <location>
        <begin position="3"/>
        <end position="60"/>
    </location>
</feature>
<evidence type="ECO:0000256" key="3">
    <source>
        <dbReference type="ARBA" id="ARBA00022692"/>
    </source>
</evidence>
<keyword evidence="3 7" id="KW-0812">Transmembrane</keyword>
<dbReference type="Pfam" id="PF18917">
    <property type="entry name" value="LiaI-LiaF-like_TM1"/>
    <property type="match status" value="1"/>
</dbReference>
<feature type="compositionally biased region" description="Polar residues" evidence="6">
    <location>
        <begin position="190"/>
        <end position="202"/>
    </location>
</feature>
<keyword evidence="11" id="KW-1185">Reference proteome</keyword>
<evidence type="ECO:0000256" key="6">
    <source>
        <dbReference type="SAM" id="MobiDB-lite"/>
    </source>
</evidence>
<dbReference type="PANTHER" id="PTHR33885:SF3">
    <property type="entry name" value="PHAGE SHOCK PROTEIN C"/>
    <property type="match status" value="1"/>
</dbReference>
<gene>
    <name evidence="10" type="ORF">GCM10023149_32860</name>
</gene>
<evidence type="ECO:0000256" key="1">
    <source>
        <dbReference type="ARBA" id="ARBA00004162"/>
    </source>
</evidence>
<organism evidence="10 11">
    <name type="scientific">Mucilaginibacter gynuensis</name>
    <dbReference type="NCBI Taxonomy" id="1302236"/>
    <lineage>
        <taxon>Bacteria</taxon>
        <taxon>Pseudomonadati</taxon>
        <taxon>Bacteroidota</taxon>
        <taxon>Sphingobacteriia</taxon>
        <taxon>Sphingobacteriales</taxon>
        <taxon>Sphingobacteriaceae</taxon>
        <taxon>Mucilaginibacter</taxon>
    </lineage>
</organism>
<proteinExistence type="predicted"/>